<protein>
    <recommendedName>
        <fullName evidence="2">Phosphodiester glycosidase domain-containing protein</fullName>
    </recommendedName>
</protein>
<feature type="signal peptide" evidence="1">
    <location>
        <begin position="1"/>
        <end position="27"/>
    </location>
</feature>
<reference evidence="3 4" key="1">
    <citation type="journal article" date="2016" name="Front. Microbiol.">
        <title>Genomic Resource of Rice Seed Associated Bacteria.</title>
        <authorList>
            <person name="Midha S."/>
            <person name="Bansal K."/>
            <person name="Sharma S."/>
            <person name="Kumar N."/>
            <person name="Patil P.P."/>
            <person name="Chaudhry V."/>
            <person name="Patil P.B."/>
        </authorList>
    </citation>
    <scope>NUCLEOTIDE SEQUENCE [LARGE SCALE GENOMIC DNA]</scope>
    <source>
        <strain evidence="3 4">NS226</strain>
    </source>
</reference>
<organism evidence="3 4">
    <name type="scientific">Aureimonas ureilytica</name>
    <dbReference type="NCBI Taxonomy" id="401562"/>
    <lineage>
        <taxon>Bacteria</taxon>
        <taxon>Pseudomonadati</taxon>
        <taxon>Pseudomonadota</taxon>
        <taxon>Alphaproteobacteria</taxon>
        <taxon>Hyphomicrobiales</taxon>
        <taxon>Aurantimonadaceae</taxon>
        <taxon>Aureimonas</taxon>
    </lineage>
</organism>
<name>A0A175R3V0_9HYPH</name>
<dbReference type="Proteomes" id="UP000078272">
    <property type="component" value="Unassembled WGS sequence"/>
</dbReference>
<feature type="chain" id="PRO_5008041654" description="Phosphodiester glycosidase domain-containing protein" evidence="1">
    <location>
        <begin position="28"/>
        <end position="258"/>
    </location>
</feature>
<evidence type="ECO:0000259" key="2">
    <source>
        <dbReference type="Pfam" id="PF09992"/>
    </source>
</evidence>
<dbReference type="Pfam" id="PF09992">
    <property type="entry name" value="NAGPA"/>
    <property type="match status" value="1"/>
</dbReference>
<evidence type="ECO:0000256" key="1">
    <source>
        <dbReference type="SAM" id="SignalP"/>
    </source>
</evidence>
<evidence type="ECO:0000313" key="3">
    <source>
        <dbReference type="EMBL" id="KTQ85873.1"/>
    </source>
</evidence>
<feature type="domain" description="Phosphodiester glycosidase" evidence="2">
    <location>
        <begin position="81"/>
        <end position="243"/>
    </location>
</feature>
<sequence length="258" mass="27837">MRTIRARVQAVGLAFAALLFLGHAARAEPCQRESFEGRDAIVCTIDPAISDLRLFWRDASGAPYGRFDALARALEAKGQKLAFAMNAGMYDTDYTPVGLHIEEGAELHPADTVTMDRPPGEVPNFYKQPNGVFYLGKAGAGILPTAEFLKPRPEARFATQSGPMLVIEGRLHPAFIPNSDSRTRRSGVGVCEKGAVRFAISETDVNFDEFARLFRDHLACPNALFLDGGRGSGLYAPALGRNDVSGHGGYGPILGLVE</sequence>
<keyword evidence="1" id="KW-0732">Signal</keyword>
<dbReference type="RefSeq" id="WP_058636188.1">
    <property type="nucleotide sequence ID" value="NZ_LDPZ01000052.1"/>
</dbReference>
<accession>A0A175R3V0</accession>
<dbReference type="AlphaFoldDB" id="A0A175R3V0"/>
<dbReference type="PATRIC" id="fig|401562.3.peg.3772"/>
<dbReference type="EMBL" id="LDPZ01000052">
    <property type="protein sequence ID" value="KTQ85873.1"/>
    <property type="molecule type" value="Genomic_DNA"/>
</dbReference>
<dbReference type="OrthoDB" id="5515706at2"/>
<dbReference type="InterPro" id="IPR018711">
    <property type="entry name" value="NAGPA"/>
</dbReference>
<gene>
    <name evidence="3" type="ORF">NS226_18375</name>
</gene>
<evidence type="ECO:0000313" key="4">
    <source>
        <dbReference type="Proteomes" id="UP000078272"/>
    </source>
</evidence>
<proteinExistence type="predicted"/>
<comment type="caution">
    <text evidence="3">The sequence shown here is derived from an EMBL/GenBank/DDBJ whole genome shotgun (WGS) entry which is preliminary data.</text>
</comment>